<keyword evidence="2" id="KW-1185">Reference proteome</keyword>
<organism evidence="1 2">
    <name type="scientific">Nitrospirillum amazonense</name>
    <dbReference type="NCBI Taxonomy" id="28077"/>
    <lineage>
        <taxon>Bacteria</taxon>
        <taxon>Pseudomonadati</taxon>
        <taxon>Pseudomonadota</taxon>
        <taxon>Alphaproteobacteria</taxon>
        <taxon>Rhodospirillales</taxon>
        <taxon>Azospirillaceae</taxon>
        <taxon>Nitrospirillum</taxon>
    </lineage>
</organism>
<sequence>MVPMTVARIIAAWPHPSELAADIGVDGGLIASFKHRDRIPDMYWEDLVAAAQRRGYSWITLEYLASLAAMKRRGNAPSEQRASL</sequence>
<name>A0A560F1W9_9PROT</name>
<comment type="caution">
    <text evidence="1">The sequence shown here is derived from an EMBL/GenBank/DDBJ whole genome shotgun (WGS) entry which is preliminary data.</text>
</comment>
<evidence type="ECO:0000313" key="1">
    <source>
        <dbReference type="EMBL" id="TWB15619.1"/>
    </source>
</evidence>
<accession>A0A560F1W9</accession>
<dbReference type="EMBL" id="VITO01000029">
    <property type="protein sequence ID" value="TWB15619.1"/>
    <property type="molecule type" value="Genomic_DNA"/>
</dbReference>
<dbReference type="AlphaFoldDB" id="A0A560F1W9"/>
<reference evidence="1 2" key="1">
    <citation type="submission" date="2019-06" db="EMBL/GenBank/DDBJ databases">
        <title>Genomic Encyclopedia of Type Strains, Phase IV (KMG-V): Genome sequencing to study the core and pangenomes of soil and plant-associated prokaryotes.</title>
        <authorList>
            <person name="Whitman W."/>
        </authorList>
    </citation>
    <scope>NUCLEOTIDE SEQUENCE [LARGE SCALE GENOMIC DNA]</scope>
    <source>
        <strain evidence="1 2">BR 11865</strain>
    </source>
</reference>
<dbReference type="Proteomes" id="UP000316545">
    <property type="component" value="Unassembled WGS sequence"/>
</dbReference>
<protein>
    <submittedName>
        <fullName evidence="1">Uncharacterized protein</fullName>
    </submittedName>
</protein>
<gene>
    <name evidence="1" type="ORF">FBZ88_12972</name>
</gene>
<proteinExistence type="predicted"/>
<evidence type="ECO:0000313" key="2">
    <source>
        <dbReference type="Proteomes" id="UP000316545"/>
    </source>
</evidence>